<sequence>MSSIGRRQCLLRVWGALDIIYVLILVAGSVSRGMVPFLSDFNAALENVRRWGGDFEFFVWVGGALQISVLATGILLCCGKKLGAYLALAQIPFRLFFLIPSVSVILLLPTINPWLWSGLLIASELAKAYSLWWYWKGRRAASFA</sequence>
<evidence type="ECO:0000313" key="3">
    <source>
        <dbReference type="Proteomes" id="UP000298551"/>
    </source>
</evidence>
<dbReference type="EMBL" id="CP039371">
    <property type="protein sequence ID" value="QCI10600.1"/>
    <property type="molecule type" value="Genomic_DNA"/>
</dbReference>
<keyword evidence="1" id="KW-0472">Membrane</keyword>
<proteinExistence type="predicted"/>
<dbReference type="OrthoDB" id="6902605at2"/>
<organism evidence="2 3">
    <name type="scientific">Pseudomonas putida</name>
    <name type="common">Arthrobacter siderocapsulatus</name>
    <dbReference type="NCBI Taxonomy" id="303"/>
    <lineage>
        <taxon>Bacteria</taxon>
        <taxon>Pseudomonadati</taxon>
        <taxon>Pseudomonadota</taxon>
        <taxon>Gammaproteobacteria</taxon>
        <taxon>Pseudomonadales</taxon>
        <taxon>Pseudomonadaceae</taxon>
        <taxon>Pseudomonas</taxon>
    </lineage>
</organism>
<protein>
    <submittedName>
        <fullName evidence="2">Uncharacterized protein</fullName>
    </submittedName>
</protein>
<accession>A0A4D6X9E1</accession>
<feature type="transmembrane region" description="Helical" evidence="1">
    <location>
        <begin position="57"/>
        <end position="78"/>
    </location>
</feature>
<feature type="transmembrane region" description="Helical" evidence="1">
    <location>
        <begin position="85"/>
        <end position="108"/>
    </location>
</feature>
<feature type="transmembrane region" description="Helical" evidence="1">
    <location>
        <begin position="114"/>
        <end position="135"/>
    </location>
</feature>
<dbReference type="Proteomes" id="UP000298551">
    <property type="component" value="Chromosome"/>
</dbReference>
<evidence type="ECO:0000256" key="1">
    <source>
        <dbReference type="SAM" id="Phobius"/>
    </source>
</evidence>
<keyword evidence="1" id="KW-1133">Transmembrane helix</keyword>
<feature type="transmembrane region" description="Helical" evidence="1">
    <location>
        <begin position="9"/>
        <end position="30"/>
    </location>
</feature>
<dbReference type="AlphaFoldDB" id="A0A4D6X9E1"/>
<dbReference type="RefSeq" id="WP_136912816.1">
    <property type="nucleotide sequence ID" value="NZ_CP039371.1"/>
</dbReference>
<evidence type="ECO:0000313" key="2">
    <source>
        <dbReference type="EMBL" id="QCI10600.1"/>
    </source>
</evidence>
<name>A0A4D6X9E1_PSEPU</name>
<reference evidence="3" key="1">
    <citation type="submission" date="2019-04" db="EMBL/GenBank/DDBJ databases">
        <title>Genome sequence of Pseudomonas putida 1290, an auxin catabolizing strain.</title>
        <authorList>
            <person name="Laird T.S."/>
            <person name="Leveau J.H.J."/>
        </authorList>
    </citation>
    <scope>NUCLEOTIDE SEQUENCE [LARGE SCALE GENOMIC DNA]</scope>
    <source>
        <strain evidence="3">1290</strain>
    </source>
</reference>
<keyword evidence="1" id="KW-0812">Transmembrane</keyword>
<gene>
    <name evidence="2" type="ORF">E6B08_03875</name>
</gene>